<name>A0A0F7SF02_PHARH</name>
<dbReference type="PANTHER" id="PTHR37948">
    <property type="entry name" value="ZGC:113208"/>
    <property type="match status" value="1"/>
</dbReference>
<organism evidence="2">
    <name type="scientific">Phaffia rhodozyma</name>
    <name type="common">Yeast</name>
    <name type="synonym">Xanthophyllomyces dendrorhous</name>
    <dbReference type="NCBI Taxonomy" id="264483"/>
    <lineage>
        <taxon>Eukaryota</taxon>
        <taxon>Fungi</taxon>
        <taxon>Dikarya</taxon>
        <taxon>Basidiomycota</taxon>
        <taxon>Agaricomycotina</taxon>
        <taxon>Tremellomycetes</taxon>
        <taxon>Cystofilobasidiales</taxon>
        <taxon>Mrakiaceae</taxon>
        <taxon>Phaffia</taxon>
    </lineage>
</organism>
<reference evidence="2" key="1">
    <citation type="submission" date="2014-08" db="EMBL/GenBank/DDBJ databases">
        <authorList>
            <person name="Sharma Rahul"/>
            <person name="Thines Marco"/>
        </authorList>
    </citation>
    <scope>NUCLEOTIDE SEQUENCE</scope>
</reference>
<evidence type="ECO:0000256" key="1">
    <source>
        <dbReference type="SAM" id="MobiDB-lite"/>
    </source>
</evidence>
<dbReference type="EMBL" id="LN483165">
    <property type="protein sequence ID" value="CDZ96645.1"/>
    <property type="molecule type" value="Genomic_DNA"/>
</dbReference>
<dbReference type="PANTHER" id="PTHR37948:SF1">
    <property type="entry name" value="BLL5189 PROTEIN"/>
    <property type="match status" value="1"/>
</dbReference>
<proteinExistence type="predicted"/>
<protein>
    <submittedName>
        <fullName evidence="2">Uncharacterized protein</fullName>
    </submittedName>
</protein>
<accession>A0A0F7SF02</accession>
<sequence>MSEYELARQENIRANQLLLASLGIDPVQTKPAPTPKAEPDGKPKNRRPARSKPYERARAVPIRQSARISALDAPIYSDHLSIAASMDDKQGSIRRVYSDSPPAVRKAIRQLPRAPSPYVEDDVDYSIVAPQPARDDDGTFRFEAGYEGFTPNMAPWEMLREGSFDGSYWREFYSSVLRRTVPADYDSLPDEWYEGLDADQLLCSQTYRPEVNKYGVKASQSIEDWEKQGWIRPQDPRGWFQWYCRFFLGRRTADDVRQIGRWNGCAGPRGRFKTSLVRKAASHSQHDDAWDDPEIAPILRQTLQHWGVVLTREAFDAYLDPSA</sequence>
<dbReference type="AlphaFoldDB" id="A0A0F7SF02"/>
<evidence type="ECO:0000313" key="2">
    <source>
        <dbReference type="EMBL" id="CDZ96645.1"/>
    </source>
</evidence>
<feature type="region of interest" description="Disordered" evidence="1">
    <location>
        <begin position="23"/>
        <end position="61"/>
    </location>
</feature>